<evidence type="ECO:0000313" key="3">
    <source>
        <dbReference type="Proteomes" id="UP000641152"/>
    </source>
</evidence>
<name>A0ABR9D8H6_9GAMM</name>
<feature type="domain" description="DUF4350" evidence="1">
    <location>
        <begin position="39"/>
        <end position="275"/>
    </location>
</feature>
<dbReference type="RefSeq" id="WP_192392291.1">
    <property type="nucleotide sequence ID" value="NZ_CAJHIU010000001.1"/>
</dbReference>
<dbReference type="InterPro" id="IPR025646">
    <property type="entry name" value="DUF4350"/>
</dbReference>
<accession>A0ABR9D8H6</accession>
<organism evidence="2 3">
    <name type="scientific">Methylomonas fluvii</name>
    <dbReference type="NCBI Taxonomy" id="1854564"/>
    <lineage>
        <taxon>Bacteria</taxon>
        <taxon>Pseudomonadati</taxon>
        <taxon>Pseudomonadota</taxon>
        <taxon>Gammaproteobacteria</taxon>
        <taxon>Methylococcales</taxon>
        <taxon>Methylococcaceae</taxon>
        <taxon>Methylomonas</taxon>
    </lineage>
</organism>
<dbReference type="Proteomes" id="UP000641152">
    <property type="component" value="Unassembled WGS sequence"/>
</dbReference>
<dbReference type="Pfam" id="PF14258">
    <property type="entry name" value="DUF4350"/>
    <property type="match status" value="1"/>
</dbReference>
<dbReference type="EMBL" id="JACXST010000001">
    <property type="protein sequence ID" value="MBD9359401.1"/>
    <property type="molecule type" value="Genomic_DNA"/>
</dbReference>
<comment type="caution">
    <text evidence="2">The sequence shown here is derived from an EMBL/GenBank/DDBJ whole genome shotgun (WGS) entry which is preliminary data.</text>
</comment>
<proteinExistence type="predicted"/>
<evidence type="ECO:0000313" key="2">
    <source>
        <dbReference type="EMBL" id="MBD9359401.1"/>
    </source>
</evidence>
<evidence type="ECO:0000259" key="1">
    <source>
        <dbReference type="Pfam" id="PF14258"/>
    </source>
</evidence>
<reference evidence="2 3" key="1">
    <citation type="submission" date="2020-09" db="EMBL/GenBank/DDBJ databases">
        <title>Methylomonas albis sp. nov. and Methylomonas fluvii sp. nov.: Two cold-adapted methanotrophs from the River Elbe and an amended description of Methylovulum psychrotolerans strain Eb1.</title>
        <authorList>
            <person name="Bussmann I.K."/>
            <person name="Klings K.-W."/>
            <person name="Warnstedt J."/>
            <person name="Hoppert M."/>
            <person name="Saborowski A."/>
            <person name="Horn F."/>
            <person name="Liebner S."/>
        </authorList>
    </citation>
    <scope>NUCLEOTIDE SEQUENCE [LARGE SCALE GENOMIC DNA]</scope>
    <source>
        <strain evidence="2 3">EbB</strain>
    </source>
</reference>
<gene>
    <name evidence="2" type="ORF">EBB_02325</name>
</gene>
<protein>
    <submittedName>
        <fullName evidence="2">DUF4350 domain-containing protein</fullName>
    </submittedName>
</protein>
<sequence>MKERLITLLTALAALALVILLLSPRHPDAQKPLSLPTSADRGTDGLKGLFTWLQREGLNVVSFRKRYSDLNKDKTLPERGNVLIASMPASKEIRETEWPALADWLEQGNTLIVLGAVYQHPGWAAAEDCFCDVKEFLSRYDWILDSPDQQDEQNDSEAETDKTLQSTLNTLQNSLKGALPQDSQLLAQSSHPLLQGVTSLQTQTSAELLKSAWTLTGSEPKNLSLRLLSERDSHLTTAWWMNAGSGRIVLLLTPNLFSNQRLGQADNARFIGNLLKQSLTPEGRLLFDDYHFGLSELYDPEHFFKDQRLHKTLWCFGIFWLLYVAGYTSRLAPVRQADSQLSKRDFIKVTAEFFARRLNKPVLAEALVKHLLADIHARRGMRSEAEVWLWLEQHSRLSNDQITLLKRALAKQRLSLLRLSNTITYIRTVTL</sequence>
<keyword evidence="3" id="KW-1185">Reference proteome</keyword>